<organism evidence="1 2">
    <name type="scientific">Ferruginibacter yonginensis</name>
    <dbReference type="NCBI Taxonomy" id="1310416"/>
    <lineage>
        <taxon>Bacteria</taxon>
        <taxon>Pseudomonadati</taxon>
        <taxon>Bacteroidota</taxon>
        <taxon>Chitinophagia</taxon>
        <taxon>Chitinophagales</taxon>
        <taxon>Chitinophagaceae</taxon>
        <taxon>Ferruginibacter</taxon>
    </lineage>
</organism>
<name>A0ABV8QUJ0_9BACT</name>
<evidence type="ECO:0000313" key="1">
    <source>
        <dbReference type="EMBL" id="MFC4263851.1"/>
    </source>
</evidence>
<evidence type="ECO:0000313" key="2">
    <source>
        <dbReference type="Proteomes" id="UP001595907"/>
    </source>
</evidence>
<keyword evidence="2" id="KW-1185">Reference proteome</keyword>
<dbReference type="RefSeq" id="WP_379710936.1">
    <property type="nucleotide sequence ID" value="NZ_JBHSCZ010000005.1"/>
</dbReference>
<dbReference type="EMBL" id="JBHSCZ010000005">
    <property type="protein sequence ID" value="MFC4263851.1"/>
    <property type="molecule type" value="Genomic_DNA"/>
</dbReference>
<accession>A0ABV8QUJ0</accession>
<sequence length="289" mass="32732">MTLVIAQKHNNTVTLSSDSRISFGTSGHIDYGIKVFSVPVKIFSPTNSETNTNNLDYDHILGVAVVGSAINAYTVKESVYEILQNLQYIPGYTDLSMYGISKLVFKIFEKTTLDLGKIIQENGLCGLILTGYCAVQKKIRTFYFSCDTTDYPIRPFYEEILKENGIRFFGSGEKEAEQIHTQNTTLTPSHIIRQVIREGKVNSVGGGIQYGEIVEKNFKVYGIADYSLTEDGRFKEHIYTLRGINLYKDDFEKESDGFHISYPFKMPFESEIQIILNKLLKNFDNPTAE</sequence>
<reference evidence="2" key="1">
    <citation type="journal article" date="2019" name="Int. J. Syst. Evol. Microbiol.">
        <title>The Global Catalogue of Microorganisms (GCM) 10K type strain sequencing project: providing services to taxonomists for standard genome sequencing and annotation.</title>
        <authorList>
            <consortium name="The Broad Institute Genomics Platform"/>
            <consortium name="The Broad Institute Genome Sequencing Center for Infectious Disease"/>
            <person name="Wu L."/>
            <person name="Ma J."/>
        </authorList>
    </citation>
    <scope>NUCLEOTIDE SEQUENCE [LARGE SCALE GENOMIC DNA]</scope>
    <source>
        <strain evidence="2">CECT 8289</strain>
    </source>
</reference>
<dbReference type="Proteomes" id="UP001595907">
    <property type="component" value="Unassembled WGS sequence"/>
</dbReference>
<protein>
    <submittedName>
        <fullName evidence="1">Uncharacterized protein</fullName>
    </submittedName>
</protein>
<comment type="caution">
    <text evidence="1">The sequence shown here is derived from an EMBL/GenBank/DDBJ whole genome shotgun (WGS) entry which is preliminary data.</text>
</comment>
<gene>
    <name evidence="1" type="ORF">ACFOWM_13220</name>
</gene>
<proteinExistence type="predicted"/>